<keyword evidence="4 12" id="KW-0328">Glycosyltransferase</keyword>
<dbReference type="Pfam" id="PF00852">
    <property type="entry name" value="Glyco_transf_10"/>
    <property type="match status" value="1"/>
</dbReference>
<evidence type="ECO:0000256" key="4">
    <source>
        <dbReference type="ARBA" id="ARBA00022676"/>
    </source>
</evidence>
<evidence type="ECO:0000256" key="9">
    <source>
        <dbReference type="ARBA" id="ARBA00023034"/>
    </source>
</evidence>
<keyword evidence="10" id="KW-0472">Membrane</keyword>
<feature type="chain" id="PRO_5042211367" description="Fucosyltransferase" evidence="13">
    <location>
        <begin position="30"/>
        <end position="423"/>
    </location>
</feature>
<dbReference type="GO" id="GO:0008417">
    <property type="term" value="F:fucosyltransferase activity"/>
    <property type="evidence" value="ECO:0007669"/>
    <property type="project" value="InterPro"/>
</dbReference>
<dbReference type="EC" id="2.4.1.-" evidence="12"/>
<dbReference type="InterPro" id="IPR055270">
    <property type="entry name" value="Glyco_tran_10_C"/>
</dbReference>
<dbReference type="Proteomes" id="UP001208570">
    <property type="component" value="Unassembled WGS sequence"/>
</dbReference>
<comment type="pathway">
    <text evidence="2">Protein modification; protein glycosylation.</text>
</comment>
<organism evidence="16 17">
    <name type="scientific">Paralvinella palmiformis</name>
    <dbReference type="NCBI Taxonomy" id="53620"/>
    <lineage>
        <taxon>Eukaryota</taxon>
        <taxon>Metazoa</taxon>
        <taxon>Spiralia</taxon>
        <taxon>Lophotrochozoa</taxon>
        <taxon>Annelida</taxon>
        <taxon>Polychaeta</taxon>
        <taxon>Sedentaria</taxon>
        <taxon>Canalipalpata</taxon>
        <taxon>Terebellida</taxon>
        <taxon>Terebelliformia</taxon>
        <taxon>Alvinellidae</taxon>
        <taxon>Paralvinella</taxon>
    </lineage>
</organism>
<protein>
    <recommendedName>
        <fullName evidence="12">Fucosyltransferase</fullName>
        <ecNumber evidence="12">2.4.1.-</ecNumber>
    </recommendedName>
</protein>
<dbReference type="InterPro" id="IPR038577">
    <property type="entry name" value="GT10-like_C_sf"/>
</dbReference>
<evidence type="ECO:0000256" key="13">
    <source>
        <dbReference type="SAM" id="SignalP"/>
    </source>
</evidence>
<dbReference type="PANTHER" id="PTHR48438">
    <property type="entry name" value="ALPHA-(1,3)-FUCOSYLTRANSFERASE C-RELATED"/>
    <property type="match status" value="1"/>
</dbReference>
<keyword evidence="9 12" id="KW-0333">Golgi apparatus</keyword>
<dbReference type="GO" id="GO:0000139">
    <property type="term" value="C:Golgi membrane"/>
    <property type="evidence" value="ECO:0007669"/>
    <property type="project" value="UniProtKB-SubCell"/>
</dbReference>
<dbReference type="Pfam" id="PF17039">
    <property type="entry name" value="Glyco_tran_10_N"/>
    <property type="match status" value="1"/>
</dbReference>
<keyword evidence="7" id="KW-0735">Signal-anchor</keyword>
<evidence type="ECO:0000256" key="11">
    <source>
        <dbReference type="ARBA" id="ARBA00023180"/>
    </source>
</evidence>
<comment type="subcellular location">
    <subcellularLocation>
        <location evidence="1">Golgi apparatus membrane</location>
        <topology evidence="1">Single-pass type II membrane protein</topology>
    </subcellularLocation>
    <subcellularLocation>
        <location evidence="12">Golgi apparatus</location>
        <location evidence="12">Golgi stack membrane</location>
        <topology evidence="12">Single-pass type II membrane protein</topology>
    </subcellularLocation>
</comment>
<name>A0AAD9MME8_9ANNE</name>
<dbReference type="InterPro" id="IPR001503">
    <property type="entry name" value="Glyco_trans_10"/>
</dbReference>
<keyword evidence="11" id="KW-0325">Glycoprotein</keyword>
<evidence type="ECO:0000256" key="5">
    <source>
        <dbReference type="ARBA" id="ARBA00022679"/>
    </source>
</evidence>
<gene>
    <name evidence="16" type="ORF">LSH36_1635g00003</name>
</gene>
<evidence type="ECO:0000256" key="7">
    <source>
        <dbReference type="ARBA" id="ARBA00022968"/>
    </source>
</evidence>
<keyword evidence="6 12" id="KW-0812">Transmembrane</keyword>
<keyword evidence="8" id="KW-1133">Transmembrane helix</keyword>
<evidence type="ECO:0000256" key="8">
    <source>
        <dbReference type="ARBA" id="ARBA00022989"/>
    </source>
</evidence>
<feature type="domain" description="Fucosyltransferase C-terminal" evidence="14">
    <location>
        <begin position="218"/>
        <end position="396"/>
    </location>
</feature>
<evidence type="ECO:0000256" key="2">
    <source>
        <dbReference type="ARBA" id="ARBA00004922"/>
    </source>
</evidence>
<dbReference type="AlphaFoldDB" id="A0AAD9MME8"/>
<dbReference type="PANTHER" id="PTHR48438:SF1">
    <property type="entry name" value="ALPHA-(1,3)-FUCOSYLTRANSFERASE C-RELATED"/>
    <property type="match status" value="1"/>
</dbReference>
<comment type="caution">
    <text evidence="16">The sequence shown here is derived from an EMBL/GenBank/DDBJ whole genome shotgun (WGS) entry which is preliminary data.</text>
</comment>
<feature type="signal peptide" evidence="13">
    <location>
        <begin position="1"/>
        <end position="29"/>
    </location>
</feature>
<keyword evidence="5 12" id="KW-0808">Transferase</keyword>
<dbReference type="FunFam" id="3.40.50.11660:FF:000004">
    <property type="entry name" value="Glycoprotein 3-alpha-L-fucosyltransferase A"/>
    <property type="match status" value="1"/>
</dbReference>
<dbReference type="Gene3D" id="3.40.50.11660">
    <property type="entry name" value="Glycosyl transferase family 10, C-terminal domain"/>
    <property type="match status" value="1"/>
</dbReference>
<comment type="similarity">
    <text evidence="3 12">Belongs to the glycosyltransferase 10 family.</text>
</comment>
<evidence type="ECO:0000313" key="16">
    <source>
        <dbReference type="EMBL" id="KAK2139732.1"/>
    </source>
</evidence>
<dbReference type="InterPro" id="IPR031481">
    <property type="entry name" value="Glyco_tran_10_N"/>
</dbReference>
<dbReference type="EMBL" id="JAODUP010001634">
    <property type="protein sequence ID" value="KAK2139732.1"/>
    <property type="molecule type" value="Genomic_DNA"/>
</dbReference>
<keyword evidence="17" id="KW-1185">Reference proteome</keyword>
<reference evidence="16" key="1">
    <citation type="journal article" date="2023" name="Mol. Biol. Evol.">
        <title>Third-Generation Sequencing Reveals the Adaptive Role of the Epigenome in Three Deep-Sea Polychaetes.</title>
        <authorList>
            <person name="Perez M."/>
            <person name="Aroh O."/>
            <person name="Sun Y."/>
            <person name="Lan Y."/>
            <person name="Juniper S.K."/>
            <person name="Young C.R."/>
            <person name="Angers B."/>
            <person name="Qian P.Y."/>
        </authorList>
    </citation>
    <scope>NUCLEOTIDE SEQUENCE</scope>
    <source>
        <strain evidence="16">P08H-3</strain>
    </source>
</reference>
<evidence type="ECO:0000259" key="15">
    <source>
        <dbReference type="Pfam" id="PF17039"/>
    </source>
</evidence>
<evidence type="ECO:0000313" key="17">
    <source>
        <dbReference type="Proteomes" id="UP001208570"/>
    </source>
</evidence>
<keyword evidence="13" id="KW-0732">Signal</keyword>
<dbReference type="SUPFAM" id="SSF53756">
    <property type="entry name" value="UDP-Glycosyltransferase/glycogen phosphorylase"/>
    <property type="match status" value="1"/>
</dbReference>
<evidence type="ECO:0000256" key="3">
    <source>
        <dbReference type="ARBA" id="ARBA00008919"/>
    </source>
</evidence>
<evidence type="ECO:0000256" key="6">
    <source>
        <dbReference type="ARBA" id="ARBA00022692"/>
    </source>
</evidence>
<evidence type="ECO:0000256" key="12">
    <source>
        <dbReference type="RuleBase" id="RU003832"/>
    </source>
</evidence>
<feature type="domain" description="Fucosyltransferase N-terminal" evidence="15">
    <location>
        <begin position="89"/>
        <end position="197"/>
    </location>
</feature>
<proteinExistence type="inferred from homology"/>
<evidence type="ECO:0000256" key="10">
    <source>
        <dbReference type="ARBA" id="ARBA00023136"/>
    </source>
</evidence>
<evidence type="ECO:0000256" key="1">
    <source>
        <dbReference type="ARBA" id="ARBA00004323"/>
    </source>
</evidence>
<sequence>MFLFNGVSLRNSLLLLVALVLLCDLFVRYFERNSDPEGSATVAPPWSQAQTAEREFSGHVIQTGNAKGRDNNTWLNDEMLAANGKRRIKTILYWNSLFGKPDFGLGFGRSVFEKAHCSFSACTTTNDRAKFDKADMVMFHGFQIRAADMPARTRHDQIWVYYNRENPLRSKESVRGMNDKFNFTVTYLDSPDTDVRYSVVRVPKSNPYKLPDVATIGAKSRMVVWIVSDCSVHSTRVEYVQELSRHVQVDVYGACGNLSCPRHPRSASSKCYKKIEETYFFYLALENGFCKDYITEKPVIATRLNIVPIVLGYVNYSQILPPNSFIDVRDFKSPRHLAEYISYLGKNIKEYMNYLQWKAHFPYILRIKGDKNLLICRLCEVLHNRDFKYKSRFDLEDYWNSGKVCLVGDKERESVHLTKLRVR</sequence>
<evidence type="ECO:0000259" key="14">
    <source>
        <dbReference type="Pfam" id="PF00852"/>
    </source>
</evidence>
<accession>A0AAD9MME8</accession>
<dbReference type="GO" id="GO:0032580">
    <property type="term" value="C:Golgi cisterna membrane"/>
    <property type="evidence" value="ECO:0007669"/>
    <property type="project" value="UniProtKB-SubCell"/>
</dbReference>